<comment type="caution">
    <text evidence="1">The sequence shown here is derived from an EMBL/GenBank/DDBJ whole genome shotgun (WGS) entry which is preliminary data.</text>
</comment>
<dbReference type="Proteomes" id="UP001160148">
    <property type="component" value="Unassembled WGS sequence"/>
</dbReference>
<dbReference type="EMBL" id="CARXXK010000782">
    <property type="protein sequence ID" value="CAI6371139.1"/>
    <property type="molecule type" value="Genomic_DNA"/>
</dbReference>
<organism evidence="1 2">
    <name type="scientific">Macrosiphum euphorbiae</name>
    <name type="common">potato aphid</name>
    <dbReference type="NCBI Taxonomy" id="13131"/>
    <lineage>
        <taxon>Eukaryota</taxon>
        <taxon>Metazoa</taxon>
        <taxon>Ecdysozoa</taxon>
        <taxon>Arthropoda</taxon>
        <taxon>Hexapoda</taxon>
        <taxon>Insecta</taxon>
        <taxon>Pterygota</taxon>
        <taxon>Neoptera</taxon>
        <taxon>Paraneoptera</taxon>
        <taxon>Hemiptera</taxon>
        <taxon>Sternorrhyncha</taxon>
        <taxon>Aphidomorpha</taxon>
        <taxon>Aphidoidea</taxon>
        <taxon>Aphididae</taxon>
        <taxon>Macrosiphini</taxon>
        <taxon>Macrosiphum</taxon>
    </lineage>
</organism>
<name>A0AAV0XU10_9HEMI</name>
<dbReference type="PANTHER" id="PTHR33053">
    <property type="entry name" value="PROTEIN, PUTATIVE-RELATED"/>
    <property type="match status" value="1"/>
</dbReference>
<evidence type="ECO:0000313" key="1">
    <source>
        <dbReference type="EMBL" id="CAI6371139.1"/>
    </source>
</evidence>
<reference evidence="1 2" key="1">
    <citation type="submission" date="2023-01" db="EMBL/GenBank/DDBJ databases">
        <authorList>
            <person name="Whitehead M."/>
        </authorList>
    </citation>
    <scope>NUCLEOTIDE SEQUENCE [LARGE SCALE GENOMIC DNA]</scope>
</reference>
<gene>
    <name evidence="1" type="ORF">MEUPH1_LOCUS25178</name>
</gene>
<proteinExistence type="predicted"/>
<dbReference type="PANTHER" id="PTHR33053:SF9">
    <property type="entry name" value="AGAP000105-PA"/>
    <property type="match status" value="1"/>
</dbReference>
<accession>A0AAV0XU10</accession>
<dbReference type="AlphaFoldDB" id="A0AAV0XU10"/>
<sequence length="698" mass="79553">MDSCKKIRLTSKSQFNKNVRYELKNLDNLRKNNATSTITFKNSSSVVQCDPNSASEISNALCNNNVSNILCPQLYETENDSLILPTISSVQTFSLPDNNVVNKDSSVLENSTIISIPDQLRTWAIKNKITHVALGELLLIQKQIPSLENLPKCPRSFLNTQRKTVLRDINPGKYYHFGLENGIVSMLEKIDLSNTSVINVGINIDGLPLSHSSLSQVYPILCLITNANILISSNIFCVGIYHGYDKPCHFNDFLEEFVHEAVNLTLNGIHIGTRHFNFKIVMLLFDAVAKASVLRIKGHSGYSSCSKYTQEGEYLDHVIFPDIDFIKRTDEDFLNQTDPEHHTGHTILQQIPNLGLVTEVPLDYMHLVCLGVVKKLLVNTWCFGRPPHKLPSRTVGIISDSLLNLVKYIPHEFARKPRPLKEAKRYKATEFRQFLLYTGIIVLKNNLNKQKYDHFLTLHVAIRILLSDTLLLTMTDYAEELLKHFVVSSKLIYGPQILSHNFHNLLHLTDDARKYGNLNLFSNFSSENYLQKIKKLLRAHNNVLSQIVRRFSEERSLLQISPTIKIQPGSFKLEKIHNNGILINDTTDPQYKQVSFSNFKLCLKLQDSCCKLKCGTIIEIINFAYCQTLNQVVIIGLKYNNISDFYTKPCSSSIFGIHVVNDLSKSYSHWPLSDVYQKLIRLPYDRSFVVIPLLHIEN</sequence>
<evidence type="ECO:0000313" key="2">
    <source>
        <dbReference type="Proteomes" id="UP001160148"/>
    </source>
</evidence>
<protein>
    <submittedName>
        <fullName evidence="1">Uncharacterized protein</fullName>
    </submittedName>
</protein>
<keyword evidence="2" id="KW-1185">Reference proteome</keyword>